<dbReference type="PANTHER" id="PTHR11552">
    <property type="entry name" value="GLUCOSE-METHANOL-CHOLINE GMC OXIDOREDUCTASE"/>
    <property type="match status" value="1"/>
</dbReference>
<protein>
    <submittedName>
        <fullName evidence="9">NAD(P)-binding protein</fullName>
    </submittedName>
</protein>
<dbReference type="EMBL" id="CP043450">
    <property type="protein sequence ID" value="QEM11695.1"/>
    <property type="molecule type" value="Genomic_DNA"/>
</dbReference>
<feature type="domain" description="Glucose-methanol-choline oxidoreductase N-terminal" evidence="7">
    <location>
        <begin position="100"/>
        <end position="123"/>
    </location>
</feature>
<evidence type="ECO:0000256" key="4">
    <source>
        <dbReference type="ARBA" id="ARBA00022827"/>
    </source>
</evidence>
<evidence type="ECO:0000256" key="5">
    <source>
        <dbReference type="PIRSR" id="PIRSR000137-2"/>
    </source>
</evidence>
<dbReference type="AlphaFoldDB" id="A0A5C1I149"/>
<evidence type="ECO:0000256" key="2">
    <source>
        <dbReference type="ARBA" id="ARBA00010790"/>
    </source>
</evidence>
<evidence type="ECO:0000259" key="8">
    <source>
        <dbReference type="PROSITE" id="PS00624"/>
    </source>
</evidence>
<dbReference type="OrthoDB" id="9785276at2"/>
<dbReference type="Gene3D" id="3.50.50.60">
    <property type="entry name" value="FAD/NAD(P)-binding domain"/>
    <property type="match status" value="1"/>
</dbReference>
<evidence type="ECO:0000256" key="1">
    <source>
        <dbReference type="ARBA" id="ARBA00001974"/>
    </source>
</evidence>
<feature type="binding site" evidence="5">
    <location>
        <position position="102"/>
    </location>
    <ligand>
        <name>FAD</name>
        <dbReference type="ChEBI" id="CHEBI:57692"/>
    </ligand>
</feature>
<sequence>MTNEKSRYSESAKGALPPIKNKYDFIIVGAGSAGCVIARRLADTAGVSVLLLEAGGSDAGIESIAEPMQWVHNIGAPHDYFYAYEPTAFINNRVIPVPRGKVLGGSGSINAITWTRGNQADYDGWAAAGNTDWDYNSVLPFFKKIEDWEGGATDFHGAGGPIAIENARNLHFVPAALIEAGRTYGMPVLEDTNGPAPEGVGKMVLNVRDGKRSSPTEYLKPVMDHDNLTILTHAKVLKLKFHDTHCQGLDFELNGEMHTVFADKEVILSAGAIDTPRILMLSGIGDSEELKKLGIKSVINLPGVGKNLQDHPLVAGLCFEANIPLGIRNNNLAGSTALWKSKPELQVPDLMYLPLQVPYLTHEIAQQYDVPENVFCLVPGLVRPKSKGYLKMKTARHDGPLEIQPNFISEPEDLQALVAGVEIGMDLISQPAFKNITKRWIAPKNVIGKKAIEGFIRDALTSYFHPVGTCKMGVGSDAVVDSQLKVHGITGLRVADASVMPTITSANTNAATMMIGEVVSQAIINGL</sequence>
<reference evidence="9" key="1">
    <citation type="submission" date="2019-08" db="EMBL/GenBank/DDBJ databases">
        <title>Comparative genome analysis confer to the adaptation heavy metal polluted environment.</title>
        <authorList>
            <person name="Li Y."/>
        </authorList>
    </citation>
    <scope>NUCLEOTIDE SEQUENCE [LARGE SCALE GENOMIC DNA]</scope>
    <source>
        <strain evidence="9">P1</strain>
    </source>
</reference>
<accession>A0A5C1I149</accession>
<dbReference type="InterPro" id="IPR012132">
    <property type="entry name" value="GMC_OxRdtase"/>
</dbReference>
<dbReference type="GO" id="GO:0050660">
    <property type="term" value="F:flavin adenine dinucleotide binding"/>
    <property type="evidence" value="ECO:0007669"/>
    <property type="project" value="InterPro"/>
</dbReference>
<dbReference type="SUPFAM" id="SSF51905">
    <property type="entry name" value="FAD/NAD(P)-binding domain"/>
    <property type="match status" value="1"/>
</dbReference>
<dbReference type="PIRSF" id="PIRSF000137">
    <property type="entry name" value="Alcohol_oxidase"/>
    <property type="match status" value="1"/>
</dbReference>
<dbReference type="PANTHER" id="PTHR11552:SF147">
    <property type="entry name" value="CHOLINE DEHYDROGENASE, MITOCHONDRIAL"/>
    <property type="match status" value="1"/>
</dbReference>
<keyword evidence="4 5" id="KW-0274">FAD</keyword>
<evidence type="ECO:0000256" key="6">
    <source>
        <dbReference type="RuleBase" id="RU003968"/>
    </source>
</evidence>
<dbReference type="SUPFAM" id="SSF54373">
    <property type="entry name" value="FAD-linked reductases, C-terminal domain"/>
    <property type="match status" value="1"/>
</dbReference>
<dbReference type="Gene3D" id="3.30.560.10">
    <property type="entry name" value="Glucose Oxidase, domain 3"/>
    <property type="match status" value="1"/>
</dbReference>
<name>A0A5C1I149_9SPHI</name>
<comment type="cofactor">
    <cofactor evidence="1 5">
        <name>FAD</name>
        <dbReference type="ChEBI" id="CHEBI:57692"/>
    </cofactor>
</comment>
<feature type="binding site" evidence="5">
    <location>
        <position position="236"/>
    </location>
    <ligand>
        <name>FAD</name>
        <dbReference type="ChEBI" id="CHEBI:57692"/>
    </ligand>
</feature>
<dbReference type="PROSITE" id="PS00624">
    <property type="entry name" value="GMC_OXRED_2"/>
    <property type="match status" value="1"/>
</dbReference>
<dbReference type="PROSITE" id="PS51257">
    <property type="entry name" value="PROKAR_LIPOPROTEIN"/>
    <property type="match status" value="1"/>
</dbReference>
<feature type="binding site" evidence="5">
    <location>
        <position position="463"/>
    </location>
    <ligand>
        <name>substrate</name>
    </ligand>
</feature>
<dbReference type="Proteomes" id="UP000251402">
    <property type="component" value="Chromosome"/>
</dbReference>
<evidence type="ECO:0000259" key="7">
    <source>
        <dbReference type="PROSITE" id="PS00623"/>
    </source>
</evidence>
<dbReference type="InterPro" id="IPR007867">
    <property type="entry name" value="GMC_OxRtase_C"/>
</dbReference>
<keyword evidence="10" id="KW-1185">Reference proteome</keyword>
<evidence type="ECO:0000313" key="9">
    <source>
        <dbReference type="EMBL" id="QEM11695.1"/>
    </source>
</evidence>
<dbReference type="KEGG" id="mrub:DEO27_017220"/>
<gene>
    <name evidence="9" type="ORF">DEO27_017220</name>
</gene>
<dbReference type="GO" id="GO:0016614">
    <property type="term" value="F:oxidoreductase activity, acting on CH-OH group of donors"/>
    <property type="evidence" value="ECO:0007669"/>
    <property type="project" value="InterPro"/>
</dbReference>
<dbReference type="InterPro" id="IPR036188">
    <property type="entry name" value="FAD/NAD-bd_sf"/>
</dbReference>
<feature type="domain" description="Glucose-methanol-choline oxidoreductase N-terminal" evidence="8">
    <location>
        <begin position="271"/>
        <end position="285"/>
    </location>
</feature>
<evidence type="ECO:0000313" key="10">
    <source>
        <dbReference type="Proteomes" id="UP000251402"/>
    </source>
</evidence>
<dbReference type="Pfam" id="PF00732">
    <property type="entry name" value="GMC_oxred_N"/>
    <property type="match status" value="1"/>
</dbReference>
<comment type="similarity">
    <text evidence="2 6">Belongs to the GMC oxidoreductase family.</text>
</comment>
<keyword evidence="3 6" id="KW-0285">Flavoprotein</keyword>
<evidence type="ECO:0000256" key="3">
    <source>
        <dbReference type="ARBA" id="ARBA00022630"/>
    </source>
</evidence>
<dbReference type="RefSeq" id="WP_112567667.1">
    <property type="nucleotide sequence ID" value="NZ_CP043450.1"/>
</dbReference>
<organism evidence="9 10">
    <name type="scientific">Mucilaginibacter rubeus</name>
    <dbReference type="NCBI Taxonomy" id="2027860"/>
    <lineage>
        <taxon>Bacteria</taxon>
        <taxon>Pseudomonadati</taxon>
        <taxon>Bacteroidota</taxon>
        <taxon>Sphingobacteriia</taxon>
        <taxon>Sphingobacteriales</taxon>
        <taxon>Sphingobacteriaceae</taxon>
        <taxon>Mucilaginibacter</taxon>
    </lineage>
</organism>
<proteinExistence type="inferred from homology"/>
<dbReference type="PROSITE" id="PS00623">
    <property type="entry name" value="GMC_OXRED_1"/>
    <property type="match status" value="1"/>
</dbReference>
<dbReference type="Pfam" id="PF05199">
    <property type="entry name" value="GMC_oxred_C"/>
    <property type="match status" value="1"/>
</dbReference>
<dbReference type="InterPro" id="IPR000172">
    <property type="entry name" value="GMC_OxRdtase_N"/>
</dbReference>